<reference evidence="1 2" key="1">
    <citation type="journal article" date="2024" name="Ann. Entomol. Soc. Am.">
        <title>Genomic analyses of the southern and eastern yellowjacket wasps (Hymenoptera: Vespidae) reveal evolutionary signatures of social life.</title>
        <authorList>
            <person name="Catto M.A."/>
            <person name="Caine P.B."/>
            <person name="Orr S.E."/>
            <person name="Hunt B.G."/>
            <person name="Goodisman M.A.D."/>
        </authorList>
    </citation>
    <scope>NUCLEOTIDE SEQUENCE [LARGE SCALE GENOMIC DNA]</scope>
    <source>
        <strain evidence="1">232</strain>
        <tissue evidence="1">Head and thorax</tissue>
    </source>
</reference>
<protein>
    <submittedName>
        <fullName evidence="1">Uncharacterized protein</fullName>
    </submittedName>
</protein>
<sequence>MASYYALCVPRHDNILAISKDNFLYTQFYGAILSFNSSSAYLLVGITRVVYITPCLSETGIYYFECSEIMDMLHMSIVYHARKSLAKQNHFFLDKSLTWFSFTFDDYLRTNVLVHIKSIVLWYDTSGFKYLYNKLIIKLVIFIKRQYTLNV</sequence>
<evidence type="ECO:0000313" key="2">
    <source>
        <dbReference type="Proteomes" id="UP001607303"/>
    </source>
</evidence>
<proteinExistence type="predicted"/>
<organism evidence="1 2">
    <name type="scientific">Vespula maculifrons</name>
    <name type="common">Eastern yellow jacket</name>
    <name type="synonym">Wasp</name>
    <dbReference type="NCBI Taxonomy" id="7453"/>
    <lineage>
        <taxon>Eukaryota</taxon>
        <taxon>Metazoa</taxon>
        <taxon>Ecdysozoa</taxon>
        <taxon>Arthropoda</taxon>
        <taxon>Hexapoda</taxon>
        <taxon>Insecta</taxon>
        <taxon>Pterygota</taxon>
        <taxon>Neoptera</taxon>
        <taxon>Endopterygota</taxon>
        <taxon>Hymenoptera</taxon>
        <taxon>Apocrita</taxon>
        <taxon>Aculeata</taxon>
        <taxon>Vespoidea</taxon>
        <taxon>Vespidae</taxon>
        <taxon>Vespinae</taxon>
        <taxon>Vespula</taxon>
    </lineage>
</organism>
<dbReference type="AlphaFoldDB" id="A0ABD2BHY9"/>
<comment type="caution">
    <text evidence="1">The sequence shown here is derived from an EMBL/GenBank/DDBJ whole genome shotgun (WGS) entry which is preliminary data.</text>
</comment>
<evidence type="ECO:0000313" key="1">
    <source>
        <dbReference type="EMBL" id="KAL2732377.1"/>
    </source>
</evidence>
<accession>A0ABD2BHY9</accession>
<dbReference type="EMBL" id="JAYRBN010000075">
    <property type="protein sequence ID" value="KAL2732377.1"/>
    <property type="molecule type" value="Genomic_DNA"/>
</dbReference>
<keyword evidence="2" id="KW-1185">Reference proteome</keyword>
<gene>
    <name evidence="1" type="ORF">V1477_014618</name>
</gene>
<name>A0ABD2BHY9_VESMC</name>
<dbReference type="Proteomes" id="UP001607303">
    <property type="component" value="Unassembled WGS sequence"/>
</dbReference>